<dbReference type="HOGENOM" id="CLU_019016_1_1_6"/>
<dbReference type="GO" id="GO:0008933">
    <property type="term" value="F:peptidoglycan lytic transglycosylase activity"/>
    <property type="evidence" value="ECO:0007669"/>
    <property type="project" value="InterPro"/>
</dbReference>
<dbReference type="Gene3D" id="1.25.20.10">
    <property type="entry name" value="Bacterial muramidases"/>
    <property type="match status" value="1"/>
</dbReference>
<keyword evidence="2 3" id="KW-0732">Signal</keyword>
<dbReference type="PROSITE" id="PS00922">
    <property type="entry name" value="TRANSGLYCOSYLASE"/>
    <property type="match status" value="1"/>
</dbReference>
<dbReference type="InterPro" id="IPR023346">
    <property type="entry name" value="Lysozyme-like_dom_sf"/>
</dbReference>
<organism evidence="6 7">
    <name type="scientific">Ferrimonas balearica (strain DSM 9799 / CCM 4581 / KCTC 23876 / PAT)</name>
    <dbReference type="NCBI Taxonomy" id="550540"/>
    <lineage>
        <taxon>Bacteria</taxon>
        <taxon>Pseudomonadati</taxon>
        <taxon>Pseudomonadota</taxon>
        <taxon>Gammaproteobacteria</taxon>
        <taxon>Alteromonadales</taxon>
        <taxon>Ferrimonadaceae</taxon>
        <taxon>Ferrimonas</taxon>
    </lineage>
</organism>
<dbReference type="GO" id="GO:0016020">
    <property type="term" value="C:membrane"/>
    <property type="evidence" value="ECO:0007669"/>
    <property type="project" value="InterPro"/>
</dbReference>
<feature type="domain" description="Transglycosylase SLT" evidence="4">
    <location>
        <begin position="490"/>
        <end position="596"/>
    </location>
</feature>
<dbReference type="Gene3D" id="1.10.1240.20">
    <property type="entry name" value="Lytic transglycosylase, superhelical linker domain"/>
    <property type="match status" value="1"/>
</dbReference>
<dbReference type="Pfam" id="PF14718">
    <property type="entry name" value="SLT_L"/>
    <property type="match status" value="1"/>
</dbReference>
<keyword evidence="7" id="KW-1185">Reference proteome</keyword>
<evidence type="ECO:0000259" key="5">
    <source>
        <dbReference type="Pfam" id="PF14718"/>
    </source>
</evidence>
<accession>E1SND3</accession>
<evidence type="ECO:0000313" key="6">
    <source>
        <dbReference type="EMBL" id="ADN75617.1"/>
    </source>
</evidence>
<dbReference type="GO" id="GO:0000270">
    <property type="term" value="P:peptidoglycan metabolic process"/>
    <property type="evidence" value="ECO:0007669"/>
    <property type="project" value="InterPro"/>
</dbReference>
<dbReference type="KEGG" id="fbl:Fbal_1413"/>
<dbReference type="InterPro" id="IPR012289">
    <property type="entry name" value="Lytic_TGlycosylase_superhlx_L"/>
</dbReference>
<proteinExistence type="inferred from homology"/>
<dbReference type="GO" id="GO:0004553">
    <property type="term" value="F:hydrolase activity, hydrolyzing O-glycosyl compounds"/>
    <property type="evidence" value="ECO:0007669"/>
    <property type="project" value="InterPro"/>
</dbReference>
<dbReference type="InterPro" id="IPR037061">
    <property type="entry name" value="Lytic_TGlycoase_superhlx_L_sf"/>
</dbReference>
<dbReference type="InterPro" id="IPR008939">
    <property type="entry name" value="Lytic_TGlycosylase_superhlx_U"/>
</dbReference>
<feature type="domain" description="Lytic transglycosylase superhelical linker" evidence="5">
    <location>
        <begin position="409"/>
        <end position="474"/>
    </location>
</feature>
<name>E1SND3_FERBD</name>
<dbReference type="InterPro" id="IPR000189">
    <property type="entry name" value="Transglyc_AS"/>
</dbReference>
<dbReference type="Pfam" id="PF00760">
    <property type="entry name" value="Cucumo_coat"/>
    <property type="match status" value="1"/>
</dbReference>
<dbReference type="Gene3D" id="1.10.530.10">
    <property type="match status" value="1"/>
</dbReference>
<dbReference type="OrthoDB" id="92254at2"/>
<evidence type="ECO:0000259" key="4">
    <source>
        <dbReference type="Pfam" id="PF01464"/>
    </source>
</evidence>
<gene>
    <name evidence="6" type="ordered locus">Fbal_1413</name>
</gene>
<dbReference type="SUPFAM" id="SSF48435">
    <property type="entry name" value="Bacterial muramidases"/>
    <property type="match status" value="1"/>
</dbReference>
<evidence type="ECO:0000256" key="2">
    <source>
        <dbReference type="ARBA" id="ARBA00022729"/>
    </source>
</evidence>
<dbReference type="CAZy" id="GH23">
    <property type="family name" value="Glycoside Hydrolase Family 23"/>
</dbReference>
<protein>
    <submittedName>
        <fullName evidence="6">Lytic transglycosylase catalytic</fullName>
    </submittedName>
</protein>
<reference evidence="6 7" key="1">
    <citation type="journal article" date="2010" name="Stand. Genomic Sci.">
        <title>Complete genome sequence of Ferrimonas balearica type strain (PAT).</title>
        <authorList>
            <person name="Nolan M."/>
            <person name="Sikorski J."/>
            <person name="Davenport K."/>
            <person name="Lucas S."/>
            <person name="Glavina Del Rio T."/>
            <person name="Tice H."/>
            <person name="Cheng J."/>
            <person name="Goodwin L."/>
            <person name="Pitluck S."/>
            <person name="Liolios K."/>
            <person name="Ivanova N."/>
            <person name="Mavromatis K."/>
            <person name="Ovchinnikova G."/>
            <person name="Pati A."/>
            <person name="Chen A."/>
            <person name="Palaniappan K."/>
            <person name="Land M."/>
            <person name="Hauser L."/>
            <person name="Chang Y."/>
            <person name="Jeffries C."/>
            <person name="Tapia R."/>
            <person name="Brettin T."/>
            <person name="Detter J."/>
            <person name="Han C."/>
            <person name="Yasawong M."/>
            <person name="Rohde M."/>
            <person name="Tindall B."/>
            <person name="Goker M."/>
            <person name="Woyke T."/>
            <person name="Bristow J."/>
            <person name="Eisen J."/>
            <person name="Markowitz V."/>
            <person name="Hugenholtz P."/>
            <person name="Kyrpides N."/>
            <person name="Klenk H."/>
            <person name="Lapidus A."/>
        </authorList>
    </citation>
    <scope>NUCLEOTIDE SEQUENCE [LARGE SCALE GENOMIC DNA]</scope>
    <source>
        <strain evidence="7">DSM 9799 / CCM 4581 / KCTC 23876 / PAT</strain>
    </source>
</reference>
<dbReference type="SUPFAM" id="SSF53955">
    <property type="entry name" value="Lysozyme-like"/>
    <property type="match status" value="1"/>
</dbReference>
<dbReference type="STRING" id="550540.Fbal_1413"/>
<dbReference type="EMBL" id="CP002209">
    <property type="protein sequence ID" value="ADN75617.1"/>
    <property type="molecule type" value="Genomic_DNA"/>
</dbReference>
<feature type="signal peptide" evidence="3">
    <location>
        <begin position="1"/>
        <end position="23"/>
    </location>
</feature>
<dbReference type="GO" id="GO:0042597">
    <property type="term" value="C:periplasmic space"/>
    <property type="evidence" value="ECO:0007669"/>
    <property type="project" value="InterPro"/>
</dbReference>
<dbReference type="AlphaFoldDB" id="E1SND3"/>
<dbReference type="eggNOG" id="COG0741">
    <property type="taxonomic scope" value="Bacteria"/>
</dbReference>
<dbReference type="PANTHER" id="PTHR37423">
    <property type="entry name" value="SOLUBLE LYTIC MUREIN TRANSGLYCOSYLASE-RELATED"/>
    <property type="match status" value="1"/>
</dbReference>
<evidence type="ECO:0000256" key="1">
    <source>
        <dbReference type="ARBA" id="ARBA00007734"/>
    </source>
</evidence>
<dbReference type="GeneID" id="67181632"/>
<feature type="chain" id="PRO_5003151503" evidence="3">
    <location>
        <begin position="24"/>
        <end position="646"/>
    </location>
</feature>
<comment type="similarity">
    <text evidence="1">Belongs to the transglycosylase Slt family.</text>
</comment>
<evidence type="ECO:0000313" key="7">
    <source>
        <dbReference type="Proteomes" id="UP000006683"/>
    </source>
</evidence>
<evidence type="ECO:0000256" key="3">
    <source>
        <dbReference type="SAM" id="SignalP"/>
    </source>
</evidence>
<dbReference type="Proteomes" id="UP000006683">
    <property type="component" value="Chromosome"/>
</dbReference>
<dbReference type="PANTHER" id="PTHR37423:SF5">
    <property type="entry name" value="SOLUBLE LYTIC MUREIN TRANSGLYCOSYLASE"/>
    <property type="match status" value="1"/>
</dbReference>
<sequence>MTLRSWVCGGLWCLLVSFSSGVAANQTAGSSTPAIESQRALYKQAREALSMGKTSAYYPLRRQLDDYPLTPYLDYHYRLRQLGELSAQQAVEILQGLAPTPLYHPFKHRFLLSRGSRQDWSAFLTISPESPRNETLRCYYYRARLDNGDTDIAWEGAKALWLYGKSRDKACDPLFTAWTKAGQRSDNLIWQRMLLAYDAGQLSLLRYLNTKLSSRYRGQGDLLVRLYRHPTELRHNAPLTRMEETGQAIAAATLKRLARKNASRAWTRYQYWRDELGDFEDGVRHTLLYHALIQDGEWKPILDSELIQSSADNLVIIRARKAIFAGDWDDLLQWLDRLTDANASKTEWRYWRGYALKQLGEQEAGLALWLDLAQQRNFYGFQAAQQLGQPYVMNSELPSVSPKSRAEVLALPGVARIEELMALSRESEAREEWRWQMVRLTPSQQAALTAIAYDRQWHFLTVDGTIIGKMWNALPWRFPTAHGDQFLRFAEMRQLDMALLQAVARRESALYPLARSHADAYGLMQLLPSTAKRTARQIGAPYRDAQDLYDPKRNIQLGSAYYQGLMERYDGNRLLASAAYNAGPHRVTRWLKRSDGSLDAARFVATVPFRETREYIEAILSYQLIYANLAGRELPLMNEAERARDY</sequence>
<dbReference type="CDD" id="cd13401">
    <property type="entry name" value="Slt70-like"/>
    <property type="match status" value="1"/>
</dbReference>
<dbReference type="RefSeq" id="WP_013344923.1">
    <property type="nucleotide sequence ID" value="NC_014541.1"/>
</dbReference>
<dbReference type="InterPro" id="IPR008258">
    <property type="entry name" value="Transglycosylase_SLT_dom_1"/>
</dbReference>
<dbReference type="Pfam" id="PF01464">
    <property type="entry name" value="SLT"/>
    <property type="match status" value="1"/>
</dbReference>